<protein>
    <recommendedName>
        <fullName evidence="2">DUF4145 domain-containing protein</fullName>
    </recommendedName>
</protein>
<feature type="non-terminal residue" evidence="1">
    <location>
        <position position="1"/>
    </location>
</feature>
<dbReference type="EMBL" id="BARU01026190">
    <property type="protein sequence ID" value="GAH74890.1"/>
    <property type="molecule type" value="Genomic_DNA"/>
</dbReference>
<proteinExistence type="predicted"/>
<dbReference type="AlphaFoldDB" id="X1J066"/>
<organism evidence="1">
    <name type="scientific">marine sediment metagenome</name>
    <dbReference type="NCBI Taxonomy" id="412755"/>
    <lineage>
        <taxon>unclassified sequences</taxon>
        <taxon>metagenomes</taxon>
        <taxon>ecological metagenomes</taxon>
    </lineage>
</organism>
<name>X1J066_9ZZZZ</name>
<gene>
    <name evidence="1" type="ORF">S03H2_42108</name>
</gene>
<sequence>ANGEQLLMAMRVDFLGEDFRDQLKKVLKDEKRVSEYLKKLPSFSDAYQSWYSESLVLLKQLLPDRVSDFTKSYEKPKTRRKEITYENYVIEDALQGLRITRGWQKEKVVGADAALPRFTQQLNIIKAINKRFESSLFDIKQLVQADLFDSELEAAKELNKKGFMRGAGAIAGVVLEKHLLQVCDNHGVKITKKNPSISDYNDKLKEAGTYETPTWQKIQHLGDLRNLCDHKKKKEPKTEDVHELIERSRKYYKNYFLVILDKYLKTHHLTAY</sequence>
<accession>X1J066</accession>
<evidence type="ECO:0008006" key="2">
    <source>
        <dbReference type="Google" id="ProtNLM"/>
    </source>
</evidence>
<evidence type="ECO:0000313" key="1">
    <source>
        <dbReference type="EMBL" id="GAH74890.1"/>
    </source>
</evidence>
<reference evidence="1" key="1">
    <citation type="journal article" date="2014" name="Front. Microbiol.">
        <title>High frequency of phylogenetically diverse reductive dehalogenase-homologous genes in deep subseafloor sedimentary metagenomes.</title>
        <authorList>
            <person name="Kawai M."/>
            <person name="Futagami T."/>
            <person name="Toyoda A."/>
            <person name="Takaki Y."/>
            <person name="Nishi S."/>
            <person name="Hori S."/>
            <person name="Arai W."/>
            <person name="Tsubouchi T."/>
            <person name="Morono Y."/>
            <person name="Uchiyama I."/>
            <person name="Ito T."/>
            <person name="Fujiyama A."/>
            <person name="Inagaki F."/>
            <person name="Takami H."/>
        </authorList>
    </citation>
    <scope>NUCLEOTIDE SEQUENCE</scope>
    <source>
        <strain evidence="1">Expedition CK06-06</strain>
    </source>
</reference>
<comment type="caution">
    <text evidence="1">The sequence shown here is derived from an EMBL/GenBank/DDBJ whole genome shotgun (WGS) entry which is preliminary data.</text>
</comment>
<feature type="non-terminal residue" evidence="1">
    <location>
        <position position="272"/>
    </location>
</feature>